<evidence type="ECO:0000256" key="12">
    <source>
        <dbReference type="SAM" id="Phobius"/>
    </source>
</evidence>
<keyword evidence="15" id="KW-1185">Reference proteome</keyword>
<evidence type="ECO:0000256" key="7">
    <source>
        <dbReference type="ARBA" id="ARBA00022777"/>
    </source>
</evidence>
<dbReference type="InterPro" id="IPR010559">
    <property type="entry name" value="Sig_transdc_His_kin_internal"/>
</dbReference>
<evidence type="ECO:0000313" key="15">
    <source>
        <dbReference type="Proteomes" id="UP000005384"/>
    </source>
</evidence>
<keyword evidence="3" id="KW-0597">Phosphoprotein</keyword>
<dbReference type="GO" id="GO:0000155">
    <property type="term" value="F:phosphorelay sensor kinase activity"/>
    <property type="evidence" value="ECO:0007669"/>
    <property type="project" value="InterPro"/>
</dbReference>
<dbReference type="EMBL" id="ADLN01000011">
    <property type="protein sequence ID" value="EHI60841.1"/>
    <property type="molecule type" value="Genomic_DNA"/>
</dbReference>
<evidence type="ECO:0000256" key="3">
    <source>
        <dbReference type="ARBA" id="ARBA00022553"/>
    </source>
</evidence>
<dbReference type="HOGENOM" id="CLU_020473_6_1_9"/>
<dbReference type="Proteomes" id="UP000005384">
    <property type="component" value="Unassembled WGS sequence"/>
</dbReference>
<comment type="caution">
    <text evidence="14">The sequence shown here is derived from an EMBL/GenBank/DDBJ whole genome shotgun (WGS) entry which is preliminary data.</text>
</comment>
<evidence type="ECO:0000256" key="2">
    <source>
        <dbReference type="ARBA" id="ARBA00022475"/>
    </source>
</evidence>
<dbReference type="PANTHER" id="PTHR34220:SF11">
    <property type="entry name" value="SENSOR PROTEIN KINASE HPTS"/>
    <property type="match status" value="1"/>
</dbReference>
<reference evidence="14 15" key="1">
    <citation type="submission" date="2011-08" db="EMBL/GenBank/DDBJ databases">
        <title>The Genome Sequence of Clostridium hathewayi WAL-18680.</title>
        <authorList>
            <consortium name="The Broad Institute Genome Sequencing Platform"/>
            <person name="Earl A."/>
            <person name="Ward D."/>
            <person name="Feldgarden M."/>
            <person name="Gevers D."/>
            <person name="Finegold S.M."/>
            <person name="Summanen P.H."/>
            <person name="Molitoris D.R."/>
            <person name="Song M."/>
            <person name="Daigneault M."/>
            <person name="Allen-Vercoe E."/>
            <person name="Young S.K."/>
            <person name="Zeng Q."/>
            <person name="Gargeya S."/>
            <person name="Fitzgerald M."/>
            <person name="Haas B."/>
            <person name="Abouelleil A."/>
            <person name="Alvarado L."/>
            <person name="Arachchi H.M."/>
            <person name="Berlin A."/>
            <person name="Brown A."/>
            <person name="Chapman S.B."/>
            <person name="Chen Z."/>
            <person name="Dunbar C."/>
            <person name="Freedman E."/>
            <person name="Gearin G."/>
            <person name="Gellesch M."/>
            <person name="Goldberg J."/>
            <person name="Griggs A."/>
            <person name="Gujja S."/>
            <person name="Heiman D."/>
            <person name="Howarth C."/>
            <person name="Larson L."/>
            <person name="Lui A."/>
            <person name="MacDonald P.J.P."/>
            <person name="Montmayeur A."/>
            <person name="Murphy C."/>
            <person name="Neiman D."/>
            <person name="Pearson M."/>
            <person name="Priest M."/>
            <person name="Roberts A."/>
            <person name="Saif S."/>
            <person name="Shea T."/>
            <person name="Shenoy N."/>
            <person name="Sisk P."/>
            <person name="Stolte C."/>
            <person name="Sykes S."/>
            <person name="Wortman J."/>
            <person name="Nusbaum C."/>
            <person name="Birren B."/>
        </authorList>
    </citation>
    <scope>NUCLEOTIDE SEQUENCE [LARGE SCALE GENOMIC DNA]</scope>
    <source>
        <strain evidence="14 15">WAL-18680</strain>
    </source>
</reference>
<evidence type="ECO:0000313" key="14">
    <source>
        <dbReference type="EMBL" id="EHI60841.1"/>
    </source>
</evidence>
<dbReference type="Gene3D" id="6.10.340.10">
    <property type="match status" value="1"/>
</dbReference>
<dbReference type="GO" id="GO:0005886">
    <property type="term" value="C:plasma membrane"/>
    <property type="evidence" value="ECO:0007669"/>
    <property type="project" value="UniProtKB-SubCell"/>
</dbReference>
<keyword evidence="7" id="KW-0418">Kinase</keyword>
<keyword evidence="6" id="KW-0547">Nucleotide-binding</keyword>
<feature type="transmembrane region" description="Helical" evidence="12">
    <location>
        <begin position="314"/>
        <end position="334"/>
    </location>
</feature>
<accession>G5ICJ1</accession>
<name>G5ICJ1_9FIRM</name>
<keyword evidence="11 12" id="KW-0472">Membrane</keyword>
<dbReference type="OrthoDB" id="9809348at2"/>
<dbReference type="InterPro" id="IPR050640">
    <property type="entry name" value="Bact_2-comp_sensor_kinase"/>
</dbReference>
<evidence type="ECO:0000256" key="5">
    <source>
        <dbReference type="ARBA" id="ARBA00022692"/>
    </source>
</evidence>
<evidence type="ECO:0000259" key="13">
    <source>
        <dbReference type="Pfam" id="PF06580"/>
    </source>
</evidence>
<keyword evidence="5 12" id="KW-0812">Transmembrane</keyword>
<dbReference type="PATRIC" id="fig|742737.3.peg.1226"/>
<evidence type="ECO:0000256" key="11">
    <source>
        <dbReference type="ARBA" id="ARBA00023136"/>
    </source>
</evidence>
<evidence type="ECO:0000256" key="9">
    <source>
        <dbReference type="ARBA" id="ARBA00022989"/>
    </source>
</evidence>
<dbReference type="PROSITE" id="PS51257">
    <property type="entry name" value="PROKAR_LIPOPROTEIN"/>
    <property type="match status" value="1"/>
</dbReference>
<evidence type="ECO:0000256" key="10">
    <source>
        <dbReference type="ARBA" id="ARBA00023012"/>
    </source>
</evidence>
<sequence length="519" mass="60654">MNLGTFRKISKFSVKMFLLILACVVIPFTAACLYIRVSMERFIQQKLSERIIQDISRGERNIADGLQELAALSNAFVFDQELIDCISDGERSEFENVVYFNEIMEKLQIVGGNEYVQDIKVILFDNYGRTYSNWSMNYQDYQYLLEQDWVMDSMNQWGHVTWSMFSPPYIPEDQNEDETYISLARSMMEYGTTGKRIGTLIVSISQSRFSDLLLAYALEGDLAYVCVEDGDILLTNDREKRFPDEDITRIRETVREEESGSLQCNVNGEEYLLSYYTIPRPWVFDGKQLKVFHFTSYEEILAEVRMVTSRMNTFIVVMLILITGISYGAVRILVRPITVLTRKMGEYTVESRITGIDTAREDEIGLLNRAFCHLDDNIKQLFEKLKEENKIKEQYRYESLRAQLNPHFLFNTLTTIRWMAMIRGANNIVEAIDALAHVLKYSMSRDNELVTLSQELDNIRNFICIHNYRYQDYCVLDIDFPEDMMSLRMMKFILQPVVENAIIHGYDKAREQITIRIYG</sequence>
<keyword evidence="9 12" id="KW-1133">Transmembrane helix</keyword>
<keyword evidence="8" id="KW-0067">ATP-binding</keyword>
<dbReference type="AlphaFoldDB" id="G5ICJ1"/>
<dbReference type="PANTHER" id="PTHR34220">
    <property type="entry name" value="SENSOR HISTIDINE KINASE YPDA"/>
    <property type="match status" value="1"/>
</dbReference>
<gene>
    <name evidence="14" type="ORF">HMPREF9473_01218</name>
</gene>
<proteinExistence type="predicted"/>
<keyword evidence="2" id="KW-1003">Cell membrane</keyword>
<protein>
    <recommendedName>
        <fullName evidence="13">Signal transduction histidine kinase internal region domain-containing protein</fullName>
    </recommendedName>
</protein>
<keyword evidence="10" id="KW-0902">Two-component regulatory system</keyword>
<evidence type="ECO:0000256" key="1">
    <source>
        <dbReference type="ARBA" id="ARBA00004651"/>
    </source>
</evidence>
<evidence type="ECO:0000256" key="4">
    <source>
        <dbReference type="ARBA" id="ARBA00022679"/>
    </source>
</evidence>
<dbReference type="RefSeq" id="WP_006779203.1">
    <property type="nucleotide sequence ID" value="NZ_CP040506.1"/>
</dbReference>
<evidence type="ECO:0000256" key="6">
    <source>
        <dbReference type="ARBA" id="ARBA00022741"/>
    </source>
</evidence>
<dbReference type="Pfam" id="PF06580">
    <property type="entry name" value="His_kinase"/>
    <property type="match status" value="1"/>
</dbReference>
<comment type="subcellular location">
    <subcellularLocation>
        <location evidence="1">Cell membrane</location>
        <topology evidence="1">Multi-pass membrane protein</topology>
    </subcellularLocation>
</comment>
<evidence type="ECO:0000256" key="8">
    <source>
        <dbReference type="ARBA" id="ARBA00022840"/>
    </source>
</evidence>
<keyword evidence="4" id="KW-0808">Transferase</keyword>
<organism evidence="14 15">
    <name type="scientific">Hungatella hathewayi WAL-18680</name>
    <dbReference type="NCBI Taxonomy" id="742737"/>
    <lineage>
        <taxon>Bacteria</taxon>
        <taxon>Bacillati</taxon>
        <taxon>Bacillota</taxon>
        <taxon>Clostridia</taxon>
        <taxon>Lachnospirales</taxon>
        <taxon>Lachnospiraceae</taxon>
        <taxon>Hungatella</taxon>
    </lineage>
</organism>
<feature type="domain" description="Signal transduction histidine kinase internal region" evidence="13">
    <location>
        <begin position="396"/>
        <end position="472"/>
    </location>
</feature>
<dbReference type="GO" id="GO:0005524">
    <property type="term" value="F:ATP binding"/>
    <property type="evidence" value="ECO:0007669"/>
    <property type="project" value="UniProtKB-KW"/>
</dbReference>